<dbReference type="PANTHER" id="PTHR36444">
    <property type="entry name" value="TRANSCRIPTIONAL REGULATOR PROTEIN YOBU-RELATED"/>
    <property type="match status" value="1"/>
</dbReference>
<reference evidence="2 3" key="1">
    <citation type="journal article" date="2024" name="Environ. Microbiol.">
        <title>Novel evolutionary insights on the interactions of the Holosporales (Alphaproteobacteria) with eukaryotic hosts from comparative genomics.</title>
        <authorList>
            <person name="Giovannini M."/>
            <person name="Petroni G."/>
            <person name="Castelli M."/>
        </authorList>
    </citation>
    <scope>NUCLEOTIDE SEQUENCE [LARGE SCALE GENOMIC DNA]</scope>
    <source>
        <strain evidence="2 3">US_Bl 15I1</strain>
    </source>
</reference>
<evidence type="ECO:0000313" key="2">
    <source>
        <dbReference type="EMBL" id="WVX67270.1"/>
    </source>
</evidence>
<accession>A0ABZ2C4F2</accession>
<protein>
    <submittedName>
        <fullName evidence="2">GyrI-like domain-containing protein</fullName>
    </submittedName>
</protein>
<evidence type="ECO:0000313" key="3">
    <source>
        <dbReference type="Proteomes" id="UP001330434"/>
    </source>
</evidence>
<feature type="domain" description="AraC effector-binding" evidence="1">
    <location>
        <begin position="3"/>
        <end position="171"/>
    </location>
</feature>
<sequence>MSLQKSIVTLAPKKVIGLEVRTSFQNECNPLTAKISPLIGRYFQEGVSQKIQDKTAPGVMIAGYKTYDLSFQRGAAGYEGPYTYFIGDEASSLESVSEGLITTEIPGGVYVKFTTSPGPMPLIIIHAWQEIWQMSEGDLGGKRTWGVDFEVYDERAQNPMAAVIDIYVGTEAS</sequence>
<proteinExistence type="predicted"/>
<organism evidence="2 3">
    <name type="scientific">Candidatus Bealeia paramacronuclearis</name>
    <dbReference type="NCBI Taxonomy" id="1921001"/>
    <lineage>
        <taxon>Bacteria</taxon>
        <taxon>Pseudomonadati</taxon>
        <taxon>Pseudomonadota</taxon>
        <taxon>Alphaproteobacteria</taxon>
        <taxon>Holosporales</taxon>
        <taxon>Holosporaceae</taxon>
        <taxon>Candidatus Bealeia</taxon>
    </lineage>
</organism>
<dbReference type="InterPro" id="IPR029441">
    <property type="entry name" value="Cass2"/>
</dbReference>
<dbReference type="InterPro" id="IPR053182">
    <property type="entry name" value="YobU-like_regulator"/>
</dbReference>
<name>A0ABZ2C4F2_9PROT</name>
<evidence type="ECO:0000259" key="1">
    <source>
        <dbReference type="SMART" id="SM00871"/>
    </source>
</evidence>
<dbReference type="InterPro" id="IPR010499">
    <property type="entry name" value="AraC_E-bd"/>
</dbReference>
<dbReference type="Proteomes" id="UP001330434">
    <property type="component" value="Chromosome"/>
</dbReference>
<gene>
    <name evidence="2" type="ORF">Bealeia1_01469</name>
</gene>
<dbReference type="RefSeq" id="WP_331256042.1">
    <property type="nucleotide sequence ID" value="NZ_CP133270.1"/>
</dbReference>
<dbReference type="Gene3D" id="3.20.80.10">
    <property type="entry name" value="Regulatory factor, effector binding domain"/>
    <property type="match status" value="1"/>
</dbReference>
<dbReference type="InterPro" id="IPR011256">
    <property type="entry name" value="Reg_factor_effector_dom_sf"/>
</dbReference>
<dbReference type="EMBL" id="CP133270">
    <property type="protein sequence ID" value="WVX67270.1"/>
    <property type="molecule type" value="Genomic_DNA"/>
</dbReference>
<keyword evidence="3" id="KW-1185">Reference proteome</keyword>
<dbReference type="Pfam" id="PF14526">
    <property type="entry name" value="Cass2"/>
    <property type="match status" value="1"/>
</dbReference>
<dbReference type="SUPFAM" id="SSF55136">
    <property type="entry name" value="Probable bacterial effector-binding domain"/>
    <property type="match status" value="1"/>
</dbReference>
<dbReference type="PANTHER" id="PTHR36444:SF2">
    <property type="entry name" value="TRANSCRIPTIONAL REGULATOR PROTEIN YOBU-RELATED"/>
    <property type="match status" value="1"/>
</dbReference>
<dbReference type="SMART" id="SM00871">
    <property type="entry name" value="AraC_E_bind"/>
    <property type="match status" value="1"/>
</dbReference>